<sequence>MEKAIEPWGVNVPYLALGLVYWALGGATISLGLHPYFMMVGSYAVFFGMISRLFFPARKYILGHVITLALLSVPLYPFQALASASLGVTELWGFKDTKSYGAKFPVNVLVLSSPFASFVAWLLFPANYEVLLFPLTLYLLGVNVGVFSATMGFKPKFGAKQVPLILLSVLVVKYPVLPVLGYVAWLLYDSKPRVNATAMATLSASIATTSASLLLGQELHAFALGVMMTYFFNCITYSTSRYNYQKAFPIPLLLATSYFTRFLNLELSSAFTAFTVLYFVYLVKDNFTWRTIKLGISAKYLS</sequence>
<evidence type="ECO:0000313" key="1">
    <source>
        <dbReference type="EMBL" id="MEW9492455.1"/>
    </source>
</evidence>
<organism evidence="1 2">
    <name type="scientific">Candidatus Aramenus sulfurataquae</name>
    <dbReference type="NCBI Taxonomy" id="1326980"/>
    <lineage>
        <taxon>Archaea</taxon>
        <taxon>Thermoproteota</taxon>
        <taxon>Thermoprotei</taxon>
        <taxon>Sulfolobales</taxon>
        <taxon>Sulfolobaceae</taxon>
        <taxon>Candidatus Aramenus</taxon>
    </lineage>
</organism>
<protein>
    <submittedName>
        <fullName evidence="1">Uncharacterized protein</fullName>
    </submittedName>
</protein>
<evidence type="ECO:0000313" key="2">
    <source>
        <dbReference type="Proteomes" id="UP000053480"/>
    </source>
</evidence>
<name>A0ACC6TRQ1_9CREN</name>
<comment type="caution">
    <text evidence="1">The sequence shown here is derived from an EMBL/GenBank/DDBJ whole genome shotgun (WGS) entry which is preliminary data.</text>
</comment>
<proteinExistence type="predicted"/>
<dbReference type="Proteomes" id="UP000053480">
    <property type="component" value="Unassembled WGS sequence"/>
</dbReference>
<gene>
    <name evidence="1" type="ORF">TQ35_0009705</name>
</gene>
<reference evidence="1" key="1">
    <citation type="submission" date="2024-07" db="EMBL/GenBank/DDBJ databases">
        <title>Metagenome and Metagenome-Assembled Genomes of Archaea from a hot spring from the geothermal field of Los Azufres, Mexico.</title>
        <authorList>
            <person name="Marin-Paredes R."/>
            <person name="Martinez-Romero E."/>
            <person name="Servin-Garciduenas L.E."/>
        </authorList>
    </citation>
    <scope>NUCLEOTIDE SEQUENCE</scope>
    <source>
        <strain evidence="1">AZ1-454</strain>
    </source>
</reference>
<dbReference type="EMBL" id="JZWS03000036">
    <property type="protein sequence ID" value="MEW9492455.1"/>
    <property type="molecule type" value="Genomic_DNA"/>
</dbReference>
<accession>A0ACC6TRQ1</accession>